<sequence length="81" mass="9773">MSNLLNIFQKQIFCQFCLQLYTSKEPTKQMINSHPKCEVLKVFTLYETFPCKKNILTFIFKSCFSNQNYLIPFTFLVFYYL</sequence>
<dbReference type="EMBL" id="MAPF01000028">
    <property type="protein sequence ID" value="PEH36340.1"/>
    <property type="molecule type" value="Genomic_DNA"/>
</dbReference>
<protein>
    <submittedName>
        <fullName evidence="1">Uncharacterized protein</fullName>
    </submittedName>
</protein>
<name>A0ABX4K0M6_9MOLU</name>
<gene>
    <name evidence="1" type="ORF">BBA70_01170</name>
</gene>
<organism evidence="1 2">
    <name type="scientific">New Jersey aster yellows phytoplasma</name>
    <dbReference type="NCBI Taxonomy" id="270520"/>
    <lineage>
        <taxon>Bacteria</taxon>
        <taxon>Bacillati</taxon>
        <taxon>Mycoplasmatota</taxon>
        <taxon>Mollicutes</taxon>
        <taxon>Acholeplasmatales</taxon>
        <taxon>Acholeplasmataceae</taxon>
        <taxon>Candidatus Phytoplasma</taxon>
        <taxon>16SrI (Aster yellows group)</taxon>
    </lineage>
</organism>
<accession>A0ABX4K0M6</accession>
<reference evidence="1" key="1">
    <citation type="submission" date="2017-05" db="EMBL/GenBank/DDBJ databases">
        <title>Genome sequence of Ca. P. asteris strain NJAY.</title>
        <authorList>
            <person name="Lee I.-M."/>
            <person name="Gundersen-Rindal D."/>
            <person name="Sparks M."/>
        </authorList>
    </citation>
    <scope>NUCLEOTIDE SEQUENCE [LARGE SCALE GENOMIC DNA]</scope>
    <source>
        <strain evidence="1">NJAY</strain>
    </source>
</reference>
<evidence type="ECO:0000313" key="2">
    <source>
        <dbReference type="Proteomes" id="UP000220509"/>
    </source>
</evidence>
<keyword evidence="2" id="KW-1185">Reference proteome</keyword>
<dbReference type="Proteomes" id="UP000220509">
    <property type="component" value="Unassembled WGS sequence"/>
</dbReference>
<proteinExistence type="predicted"/>
<evidence type="ECO:0000313" key="1">
    <source>
        <dbReference type="EMBL" id="PEH36340.1"/>
    </source>
</evidence>
<comment type="caution">
    <text evidence="1">The sequence shown here is derived from an EMBL/GenBank/DDBJ whole genome shotgun (WGS) entry which is preliminary data.</text>
</comment>